<evidence type="ECO:0000256" key="1">
    <source>
        <dbReference type="ARBA" id="ARBA00004429"/>
    </source>
</evidence>
<comment type="caution">
    <text evidence="24">Lacks conserved residue(s) required for the propagation of feature annotation.</text>
</comment>
<dbReference type="PANTHER" id="PTHR34299:SF1">
    <property type="entry name" value="DIACYLGLYCEROL KINASE"/>
    <property type="match status" value="1"/>
</dbReference>
<feature type="binding site" evidence="23">
    <location>
        <position position="29"/>
    </location>
    <ligand>
        <name>a divalent metal cation</name>
        <dbReference type="ChEBI" id="CHEBI:60240"/>
    </ligand>
</feature>
<dbReference type="EMBL" id="JAUOPB010000013">
    <property type="protein sequence ID" value="MDO6424199.1"/>
    <property type="molecule type" value="Genomic_DNA"/>
</dbReference>
<dbReference type="Proteomes" id="UP001169760">
    <property type="component" value="Unassembled WGS sequence"/>
</dbReference>
<evidence type="ECO:0000256" key="22">
    <source>
        <dbReference type="PIRSR" id="PIRSR600829-3"/>
    </source>
</evidence>
<evidence type="ECO:0000256" key="19">
    <source>
        <dbReference type="ARBA" id="ARBA00023264"/>
    </source>
</evidence>
<feature type="binding site" evidence="21">
    <location>
        <position position="56"/>
    </location>
    <ligand>
        <name>substrate</name>
    </ligand>
</feature>
<evidence type="ECO:0000256" key="7">
    <source>
        <dbReference type="ARBA" id="ARBA00022519"/>
    </source>
</evidence>
<reference evidence="25" key="1">
    <citation type="submission" date="2023-07" db="EMBL/GenBank/DDBJ databases">
        <title>Genome content predicts the carbon catabolic preferences of heterotrophic bacteria.</title>
        <authorList>
            <person name="Gralka M."/>
        </authorList>
    </citation>
    <scope>NUCLEOTIDE SEQUENCE</scope>
    <source>
        <strain evidence="25">I3M17_2</strain>
    </source>
</reference>
<comment type="caution">
    <text evidence="25">The sequence shown here is derived from an EMBL/GenBank/DDBJ whole genome shotgun (WGS) entry which is preliminary data.</text>
</comment>
<feature type="binding site" evidence="22">
    <location>
        <position position="77"/>
    </location>
    <ligand>
        <name>ATP</name>
        <dbReference type="ChEBI" id="CHEBI:30616"/>
    </ligand>
</feature>
<keyword evidence="16 24" id="KW-0443">Lipid metabolism</keyword>
<feature type="binding site" evidence="21">
    <location>
        <begin position="31"/>
        <end position="35"/>
    </location>
    <ligand>
        <name>substrate</name>
    </ligand>
</feature>
<dbReference type="GO" id="GO:0005886">
    <property type="term" value="C:plasma membrane"/>
    <property type="evidence" value="ECO:0007669"/>
    <property type="project" value="UniProtKB-SubCell"/>
</dbReference>
<sequence length="119" mass="13049">MTHKNSGPTRVFKAAYYSYKGIVSAIKHEAAFRQELILAVVLLPLAFWLDVTKLERLALVATVVLVLVVELLNSGIEAVVDRVGVEHHELAGRAKDMGSAAVFLCLILTAFVWGTILFL</sequence>
<evidence type="ECO:0000256" key="3">
    <source>
        <dbReference type="ARBA" id="ARBA00012133"/>
    </source>
</evidence>
<proteinExistence type="inferred from homology"/>
<keyword evidence="14 23" id="KW-0460">Magnesium</keyword>
<dbReference type="GO" id="GO:0006654">
    <property type="term" value="P:phosphatidic acid biosynthetic process"/>
    <property type="evidence" value="ECO:0007669"/>
    <property type="project" value="InterPro"/>
</dbReference>
<dbReference type="AlphaFoldDB" id="A0AAW7X9L9"/>
<evidence type="ECO:0000256" key="24">
    <source>
        <dbReference type="RuleBase" id="RU363065"/>
    </source>
</evidence>
<evidence type="ECO:0000256" key="8">
    <source>
        <dbReference type="ARBA" id="ARBA00022679"/>
    </source>
</evidence>
<keyword evidence="7 24" id="KW-0997">Cell inner membrane</keyword>
<dbReference type="Pfam" id="PF01219">
    <property type="entry name" value="DAGK_prokar"/>
    <property type="match status" value="1"/>
</dbReference>
<feature type="binding site" evidence="22">
    <location>
        <begin position="95"/>
        <end position="96"/>
    </location>
    <ligand>
        <name>ATP</name>
        <dbReference type="ChEBI" id="CHEBI:30616"/>
    </ligand>
</feature>
<keyword evidence="10 23" id="KW-0479">Metal-binding</keyword>
<dbReference type="RefSeq" id="WP_011468205.1">
    <property type="nucleotide sequence ID" value="NZ_CP123764.1"/>
</dbReference>
<feature type="binding site" evidence="22">
    <location>
        <position position="29"/>
    </location>
    <ligand>
        <name>ATP</name>
        <dbReference type="ChEBI" id="CHEBI:30616"/>
    </ligand>
</feature>
<feature type="transmembrane region" description="Helical" evidence="24">
    <location>
        <begin position="57"/>
        <end position="76"/>
    </location>
</feature>
<evidence type="ECO:0000256" key="10">
    <source>
        <dbReference type="ARBA" id="ARBA00022723"/>
    </source>
</evidence>
<dbReference type="EC" id="2.7.1.107" evidence="3 24"/>
<keyword evidence="19 24" id="KW-1208">Phospholipid metabolism</keyword>
<dbReference type="GeneID" id="98613399"/>
<evidence type="ECO:0000256" key="20">
    <source>
        <dbReference type="PIRSR" id="PIRSR600829-1"/>
    </source>
</evidence>
<evidence type="ECO:0000256" key="23">
    <source>
        <dbReference type="PIRSR" id="PIRSR600829-4"/>
    </source>
</evidence>
<evidence type="ECO:0000256" key="16">
    <source>
        <dbReference type="ARBA" id="ARBA00023098"/>
    </source>
</evidence>
<feature type="binding site" evidence="21">
    <location>
        <begin position="48"/>
        <end position="51"/>
    </location>
    <ligand>
        <name>substrate</name>
    </ligand>
</feature>
<comment type="cofactor">
    <cofactor evidence="23">
        <name>Mg(2+)</name>
        <dbReference type="ChEBI" id="CHEBI:18420"/>
    </cofactor>
    <text evidence="23">Mn(2+), Zn(2+), Cd(2+) and Co(2+) support activity to lesser extents.</text>
</comment>
<evidence type="ECO:0000256" key="13">
    <source>
        <dbReference type="ARBA" id="ARBA00022840"/>
    </source>
</evidence>
<evidence type="ECO:0000256" key="12">
    <source>
        <dbReference type="ARBA" id="ARBA00022777"/>
    </source>
</evidence>
<evidence type="ECO:0000256" key="9">
    <source>
        <dbReference type="ARBA" id="ARBA00022692"/>
    </source>
</evidence>
<feature type="active site" description="Proton acceptor" evidence="20">
    <location>
        <position position="70"/>
    </location>
</feature>
<keyword evidence="15 24" id="KW-1133">Transmembrane helix</keyword>
<accession>A0AAW7X9L9</accession>
<feature type="binding site" evidence="22">
    <location>
        <begin position="86"/>
        <end position="88"/>
    </location>
    <ligand>
        <name>ATP</name>
        <dbReference type="ChEBI" id="CHEBI:30616"/>
    </ligand>
</feature>
<protein>
    <recommendedName>
        <fullName evidence="4 24">Diacylglycerol kinase</fullName>
        <ecNumber evidence="3 24">2.7.1.107</ecNumber>
    </recommendedName>
</protein>
<evidence type="ECO:0000256" key="15">
    <source>
        <dbReference type="ARBA" id="ARBA00022989"/>
    </source>
</evidence>
<comment type="similarity">
    <text evidence="2 24">Belongs to the bacterial diacylglycerol kinase family.</text>
</comment>
<evidence type="ECO:0000313" key="25">
    <source>
        <dbReference type="EMBL" id="MDO6424199.1"/>
    </source>
</evidence>
<keyword evidence="6" id="KW-0444">Lipid biosynthesis</keyword>
<comment type="catalytic activity">
    <reaction evidence="24">
        <text>a 1,2-diacyl-sn-glycerol + ATP = a 1,2-diacyl-sn-glycero-3-phosphate + ADP + H(+)</text>
        <dbReference type="Rhea" id="RHEA:10272"/>
        <dbReference type="ChEBI" id="CHEBI:15378"/>
        <dbReference type="ChEBI" id="CHEBI:17815"/>
        <dbReference type="ChEBI" id="CHEBI:30616"/>
        <dbReference type="ChEBI" id="CHEBI:58608"/>
        <dbReference type="ChEBI" id="CHEBI:456216"/>
        <dbReference type="EC" id="2.7.1.107"/>
    </reaction>
</comment>
<keyword evidence="12 24" id="KW-0418">Kinase</keyword>
<comment type="subcellular location">
    <subcellularLocation>
        <location evidence="1 24">Cell inner membrane</location>
        <topology evidence="1 24">Multi-pass membrane protein</topology>
    </subcellularLocation>
</comment>
<dbReference type="Gene3D" id="1.10.287.3610">
    <property type="match status" value="1"/>
</dbReference>
<evidence type="ECO:0000313" key="26">
    <source>
        <dbReference type="Proteomes" id="UP001169760"/>
    </source>
</evidence>
<keyword evidence="13 22" id="KW-0067">ATP-binding</keyword>
<evidence type="ECO:0000256" key="17">
    <source>
        <dbReference type="ARBA" id="ARBA00023136"/>
    </source>
</evidence>
<evidence type="ECO:0000256" key="18">
    <source>
        <dbReference type="ARBA" id="ARBA00023209"/>
    </source>
</evidence>
<evidence type="ECO:0000256" key="4">
    <source>
        <dbReference type="ARBA" id="ARBA00017575"/>
    </source>
</evidence>
<keyword evidence="11 22" id="KW-0547">Nucleotide-binding</keyword>
<evidence type="ECO:0000256" key="5">
    <source>
        <dbReference type="ARBA" id="ARBA00022475"/>
    </source>
</evidence>
<dbReference type="PANTHER" id="PTHR34299">
    <property type="entry name" value="DIACYLGLYCEROL KINASE"/>
    <property type="match status" value="1"/>
</dbReference>
<feature type="binding site" evidence="21">
    <location>
        <position position="70"/>
    </location>
    <ligand>
        <name>substrate</name>
    </ligand>
</feature>
<dbReference type="InterPro" id="IPR033718">
    <property type="entry name" value="DAGK_prok"/>
</dbReference>
<feature type="binding site" evidence="22">
    <location>
        <position position="10"/>
    </location>
    <ligand>
        <name>ATP</name>
        <dbReference type="ChEBI" id="CHEBI:30616"/>
    </ligand>
</feature>
<comment type="function">
    <text evidence="24">Catalyzes the ATP-dependent phosphorylation of sn-l,2-diacylglycerol (DAG) to phosphatidic acid. Involved in the recycling of diacylglycerol produced as a by-product during membrane-derived oligosaccharide (MDO) biosynthesis.</text>
</comment>
<dbReference type="CDD" id="cd14264">
    <property type="entry name" value="DAGK_IM"/>
    <property type="match status" value="1"/>
</dbReference>
<keyword evidence="9 24" id="KW-0812">Transmembrane</keyword>
<feature type="binding site" evidence="21">
    <location>
        <position position="99"/>
    </location>
    <ligand>
        <name>substrate</name>
    </ligand>
</feature>
<dbReference type="GO" id="GO:0004143">
    <property type="term" value="F:ATP-dependent diacylglycerol kinase activity"/>
    <property type="evidence" value="ECO:0007669"/>
    <property type="project" value="UniProtKB-EC"/>
</dbReference>
<dbReference type="InterPro" id="IPR000829">
    <property type="entry name" value="DAGK"/>
</dbReference>
<feature type="binding site" evidence="23">
    <location>
        <position position="77"/>
    </location>
    <ligand>
        <name>a divalent metal cation</name>
        <dbReference type="ChEBI" id="CHEBI:60240"/>
    </ligand>
</feature>
<feature type="transmembrane region" description="Helical" evidence="24">
    <location>
        <begin position="97"/>
        <end position="118"/>
    </location>
</feature>
<dbReference type="GO" id="GO:0005524">
    <property type="term" value="F:ATP binding"/>
    <property type="evidence" value="ECO:0007669"/>
    <property type="project" value="UniProtKB-KW"/>
</dbReference>
<dbReference type="InterPro" id="IPR036945">
    <property type="entry name" value="DAGK_sf"/>
</dbReference>
<evidence type="ECO:0000256" key="6">
    <source>
        <dbReference type="ARBA" id="ARBA00022516"/>
    </source>
</evidence>
<feature type="binding site" evidence="22">
    <location>
        <position position="17"/>
    </location>
    <ligand>
        <name>ATP</name>
        <dbReference type="ChEBI" id="CHEBI:30616"/>
    </ligand>
</feature>
<keyword evidence="18" id="KW-0594">Phospholipid biosynthesis</keyword>
<name>A0AAW7X9L9_9GAMM</name>
<feature type="binding site" evidence="21">
    <location>
        <position position="10"/>
    </location>
    <ligand>
        <name>substrate</name>
    </ligand>
</feature>
<dbReference type="GO" id="GO:0046872">
    <property type="term" value="F:metal ion binding"/>
    <property type="evidence" value="ECO:0007669"/>
    <property type="project" value="UniProtKB-KW"/>
</dbReference>
<evidence type="ECO:0000256" key="2">
    <source>
        <dbReference type="ARBA" id="ARBA00005967"/>
    </source>
</evidence>
<evidence type="ECO:0000256" key="11">
    <source>
        <dbReference type="ARBA" id="ARBA00022741"/>
    </source>
</evidence>
<organism evidence="25 26">
    <name type="scientific">Saccharophagus degradans</name>
    <dbReference type="NCBI Taxonomy" id="86304"/>
    <lineage>
        <taxon>Bacteria</taxon>
        <taxon>Pseudomonadati</taxon>
        <taxon>Pseudomonadota</taxon>
        <taxon>Gammaproteobacteria</taxon>
        <taxon>Cellvibrionales</taxon>
        <taxon>Cellvibrionaceae</taxon>
        <taxon>Saccharophagus</taxon>
    </lineage>
</organism>
<keyword evidence="8 24" id="KW-0808">Transferase</keyword>
<evidence type="ECO:0000256" key="14">
    <source>
        <dbReference type="ARBA" id="ARBA00022842"/>
    </source>
</evidence>
<keyword evidence="5" id="KW-1003">Cell membrane</keyword>
<gene>
    <name evidence="25" type="ORF">Q4521_17070</name>
</gene>
<evidence type="ECO:0000256" key="21">
    <source>
        <dbReference type="PIRSR" id="PIRSR600829-2"/>
    </source>
</evidence>
<keyword evidence="17 24" id="KW-0472">Membrane</keyword>